<accession>C7N3L3</accession>
<dbReference type="KEGG" id="shi:Shel_27380"/>
<evidence type="ECO:0000313" key="2">
    <source>
        <dbReference type="Proteomes" id="UP000002026"/>
    </source>
</evidence>
<proteinExistence type="predicted"/>
<sequence>MKACTVSSIEELNSYLTNELAQSVCITHARGIDMSQTAATAAETFAREHPKVRVVCSTEAEAQRVRSRTDNAAIEVMTAKNLSLLILADERVQVAVGRRNRILDTNEVDVLMEDMKVTGMKAHRLREMTKFFFKSLTDGFADTEGWLITGEEQRQFSVLEENLESRQALLSYELPRKALEGLNAVPDAIETAPAVIVGFERLATLMQKLVLETSDQTFVAMGCTNASPGLDEPYPNVDGLQDLADRDEVQAVKLDMAQPAVPTTTTSCATPFDEFTFVADAVAETLAKAPETETMLIATPNGIWTRYIVKQLEARGIQPSVISPERKVKGDPRSPQANGELKLAALAKLIKDRSDMTALRSWIGLGDWLLRSDAYLELMAWACEHGMPASQAIETLRATPADERNTRVFYKIEQQLNELDQVMEAVGNADIADLEGVLKSYGMSVPASVAKAAETKEDLFAAVLAQPVNTYDARVAVAPFDQCIGMTADHLFLTGMVNGYLPQLDALDDKHSIDQKLRATIRDRERFDDLMAIGKVSVTVSLFETDAASNAERLPMDVSRIYQQGSTRMVRINPSIFLNR</sequence>
<dbReference type="EMBL" id="CP001684">
    <property type="protein sequence ID" value="ACV23736.1"/>
    <property type="molecule type" value="Genomic_DNA"/>
</dbReference>
<organism evidence="1 2">
    <name type="scientific">Slackia heliotrinireducens (strain ATCC 29202 / DSM 20476 / NCTC 11029 / RHS 1)</name>
    <name type="common">Peptococcus heliotrinreducens</name>
    <dbReference type="NCBI Taxonomy" id="471855"/>
    <lineage>
        <taxon>Bacteria</taxon>
        <taxon>Bacillati</taxon>
        <taxon>Actinomycetota</taxon>
        <taxon>Coriobacteriia</taxon>
        <taxon>Eggerthellales</taxon>
        <taxon>Eggerthellaceae</taxon>
        <taxon>Slackia</taxon>
    </lineage>
</organism>
<name>C7N3L3_SLAHD</name>
<protein>
    <submittedName>
        <fullName evidence="1">Uncharacterized protein</fullName>
    </submittedName>
</protein>
<evidence type="ECO:0000313" key="1">
    <source>
        <dbReference type="EMBL" id="ACV23736.1"/>
    </source>
</evidence>
<dbReference type="InterPro" id="IPR027417">
    <property type="entry name" value="P-loop_NTPase"/>
</dbReference>
<keyword evidence="2" id="KW-1185">Reference proteome</keyword>
<gene>
    <name evidence="1" type="ordered locus">Shel_27380</name>
</gene>
<reference evidence="1 2" key="1">
    <citation type="journal article" date="2009" name="Stand. Genomic Sci.">
        <title>Complete genome sequence of Slackia heliotrinireducens type strain (RHS 1).</title>
        <authorList>
            <person name="Pukall R."/>
            <person name="Lapidus A."/>
            <person name="Nolan M."/>
            <person name="Copeland A."/>
            <person name="Glavina Del Rio T."/>
            <person name="Lucas S."/>
            <person name="Chen F."/>
            <person name="Tice H."/>
            <person name="Cheng J.F."/>
            <person name="Chertkov O."/>
            <person name="Bruce D."/>
            <person name="Goodwin L."/>
            <person name="Kuske C."/>
            <person name="Brettin T."/>
            <person name="Detter J.C."/>
            <person name="Han C."/>
            <person name="Pitluck S."/>
            <person name="Pati A."/>
            <person name="Mavrommatis K."/>
            <person name="Ivanova N."/>
            <person name="Ovchinnikova G."/>
            <person name="Chen A."/>
            <person name="Palaniappan K."/>
            <person name="Schneider S."/>
            <person name="Rohde M."/>
            <person name="Chain P."/>
            <person name="D'haeseleer P."/>
            <person name="Goker M."/>
            <person name="Bristow J."/>
            <person name="Eisen J.A."/>
            <person name="Markowitz V."/>
            <person name="Kyrpides N.C."/>
            <person name="Klenk H.P."/>
            <person name="Hugenholtz P."/>
        </authorList>
    </citation>
    <scope>NUCLEOTIDE SEQUENCE [LARGE SCALE GENOMIC DNA]</scope>
    <source>
        <strain evidence="2">ATCC 29202 / DSM 20476 / NCTC 11029 / RHS 1</strain>
    </source>
</reference>
<dbReference type="STRING" id="471855.Shel_27380"/>
<dbReference type="AlphaFoldDB" id="C7N3L3"/>
<dbReference type="eggNOG" id="COG0210">
    <property type="taxonomic scope" value="Bacteria"/>
</dbReference>
<dbReference type="HOGENOM" id="CLU_426933_0_0_11"/>
<dbReference type="SUPFAM" id="SSF52540">
    <property type="entry name" value="P-loop containing nucleoside triphosphate hydrolases"/>
    <property type="match status" value="1"/>
</dbReference>
<dbReference type="RefSeq" id="WP_012799832.1">
    <property type="nucleotide sequence ID" value="NC_013165.1"/>
</dbReference>
<dbReference type="Proteomes" id="UP000002026">
    <property type="component" value="Chromosome"/>
</dbReference>